<accession>A0A7J6KSJ2</accession>
<dbReference type="EMBL" id="JABAHT010001118">
    <property type="protein sequence ID" value="KAF4650138.1"/>
    <property type="molecule type" value="Genomic_DNA"/>
</dbReference>
<gene>
    <name evidence="1" type="ORF">FOZ61_000631</name>
</gene>
<name>A0A7J6KSJ2_PEROL</name>
<evidence type="ECO:0000313" key="1">
    <source>
        <dbReference type="EMBL" id="KAF4650138.1"/>
    </source>
</evidence>
<dbReference type="InterPro" id="IPR029058">
    <property type="entry name" value="AB_hydrolase_fold"/>
</dbReference>
<dbReference type="PANTHER" id="PTHR12277:SF197">
    <property type="entry name" value="CHROMOSOME UNDETERMINED SCAFFOLD_38, WHOLE GENOME SHOTGUN SEQUENCE"/>
    <property type="match status" value="1"/>
</dbReference>
<dbReference type="Gene3D" id="3.40.50.1820">
    <property type="entry name" value="alpha/beta hydrolase"/>
    <property type="match status" value="1"/>
</dbReference>
<proteinExistence type="predicted"/>
<dbReference type="Proteomes" id="UP000570595">
    <property type="component" value="Unassembled WGS sequence"/>
</dbReference>
<dbReference type="SUPFAM" id="SSF53474">
    <property type="entry name" value="alpha/beta-Hydrolases"/>
    <property type="match status" value="1"/>
</dbReference>
<reference evidence="1 2" key="1">
    <citation type="submission" date="2020-04" db="EMBL/GenBank/DDBJ databases">
        <title>Perkinsus olseni comparative genomics.</title>
        <authorList>
            <person name="Bogema D.R."/>
        </authorList>
    </citation>
    <scope>NUCLEOTIDE SEQUENCE [LARGE SCALE GENOMIC DNA]</scope>
    <source>
        <strain evidence="1">ATCC PRA-179</strain>
    </source>
</reference>
<evidence type="ECO:0000313" key="2">
    <source>
        <dbReference type="Proteomes" id="UP000570595"/>
    </source>
</evidence>
<sequence>MGSAPSITERILFPAPRSSYSASTPSLVWSRDCRNGNDRPFMLIPSGGNAGPLTGPAVIYLHGNACDLGHVQFELQELARKIRGTVLGVEYPGYGVLNNGVDSPTAKGIQEAAEHACEYLTKKRSIPPSSIFIFGRSIGSGVAASLAYSLASVGTFIGGLILQSPYLSIHDVVQDYFPPGKLIISNEWEPSKCLSSTELASTPLLVIHGKCDEVINVRHGEELYALATTAKKRIVLPPRATHNQFDVYDDVIGQRCQVALQTNGQTMHALNLYLPLLADHEMASKINRRLSSSHTGQSNPLRREAHADVFRARGCSGPIAEFIGSHHKTASGGGG</sequence>
<dbReference type="AlphaFoldDB" id="A0A7J6KSJ2"/>
<dbReference type="PANTHER" id="PTHR12277">
    <property type="entry name" value="ALPHA/BETA HYDROLASE DOMAIN-CONTAINING PROTEIN"/>
    <property type="match status" value="1"/>
</dbReference>
<protein>
    <submittedName>
        <fullName evidence="1">Uncharacterized protein</fullName>
    </submittedName>
</protein>
<dbReference type="OrthoDB" id="360692at2759"/>
<organism evidence="1 2">
    <name type="scientific">Perkinsus olseni</name>
    <name type="common">Perkinsus atlanticus</name>
    <dbReference type="NCBI Taxonomy" id="32597"/>
    <lineage>
        <taxon>Eukaryota</taxon>
        <taxon>Sar</taxon>
        <taxon>Alveolata</taxon>
        <taxon>Perkinsozoa</taxon>
        <taxon>Perkinsea</taxon>
        <taxon>Perkinsida</taxon>
        <taxon>Perkinsidae</taxon>
        <taxon>Perkinsus</taxon>
    </lineage>
</organism>
<comment type="caution">
    <text evidence="1">The sequence shown here is derived from an EMBL/GenBank/DDBJ whole genome shotgun (WGS) entry which is preliminary data.</text>
</comment>